<dbReference type="EMBL" id="KF124545">
    <property type="protein sequence ID" value="AIA91861.1"/>
    <property type="molecule type" value="Genomic_DNA"/>
</dbReference>
<organism evidence="4">
    <name type="scientific">uncultured Lactobacillus sp</name>
    <dbReference type="NCBI Taxonomy" id="153152"/>
    <lineage>
        <taxon>Bacteria</taxon>
        <taxon>Bacillati</taxon>
        <taxon>Bacillota</taxon>
        <taxon>Bacilli</taxon>
        <taxon>Lactobacillales</taxon>
        <taxon>Lactobacillaceae</taxon>
        <taxon>Lactobacillus</taxon>
        <taxon>environmental samples</taxon>
    </lineage>
</organism>
<dbReference type="Pfam" id="PF04616">
    <property type="entry name" value="Glyco_hydro_43"/>
    <property type="match status" value="1"/>
</dbReference>
<keyword evidence="3" id="KW-0326">Glycosidase</keyword>
<dbReference type="InterPro" id="IPR006710">
    <property type="entry name" value="Glyco_hydro_43"/>
</dbReference>
<reference evidence="4" key="1">
    <citation type="journal article" date="2013" name="Environ. Microbiol.">
        <title>Seasonally variable intestinal metagenomes of the red palm weevil (Rhynchophorus ferrugineus).</title>
        <authorList>
            <person name="Jia S."/>
            <person name="Zhang X."/>
            <person name="Zhang G."/>
            <person name="Yin A."/>
            <person name="Zhang S."/>
            <person name="Li F."/>
            <person name="Wang L."/>
            <person name="Zhao D."/>
            <person name="Yun Q."/>
            <person name="Tala"/>
            <person name="Wang J."/>
            <person name="Sun G."/>
            <person name="Baabdullah M."/>
            <person name="Yu X."/>
            <person name="Hu S."/>
            <person name="Al-Mssallem I.S."/>
            <person name="Yu J."/>
        </authorList>
    </citation>
    <scope>NUCLEOTIDE SEQUENCE</scope>
</reference>
<evidence type="ECO:0000256" key="2">
    <source>
        <dbReference type="ARBA" id="ARBA00022801"/>
    </source>
</evidence>
<dbReference type="PANTHER" id="PTHR42812:SF12">
    <property type="entry name" value="BETA-XYLOSIDASE-RELATED"/>
    <property type="match status" value="1"/>
</dbReference>
<evidence type="ECO:0000256" key="3">
    <source>
        <dbReference type="ARBA" id="ARBA00023295"/>
    </source>
</evidence>
<evidence type="ECO:0000313" key="4">
    <source>
        <dbReference type="EMBL" id="AIA91861.1"/>
    </source>
</evidence>
<proteinExistence type="inferred from homology"/>
<sequence length="139" mass="15636">MKIKNPVLPGFNADPSFIRVDDTYYIANSTFEWFPGVRLHESKDLVHWTLLPSPLSTTKLLNMVGNPSSGGIWAPDLSYADGKFWLIYTDVKVTEGPFKDVTNYLTTSTNIHGPGQIPLLLTVLDLMHHYSMMMMDVST</sequence>
<name>A0A060CGG3_9LACO</name>
<protein>
    <submittedName>
        <fullName evidence="4">Glyco_hydro_43</fullName>
    </submittedName>
</protein>
<dbReference type="PANTHER" id="PTHR42812">
    <property type="entry name" value="BETA-XYLOSIDASE"/>
    <property type="match status" value="1"/>
</dbReference>
<keyword evidence="2" id="KW-0378">Hydrolase</keyword>
<dbReference type="InterPro" id="IPR051795">
    <property type="entry name" value="Glycosyl_Hydrlase_43"/>
</dbReference>
<dbReference type="SUPFAM" id="SSF75005">
    <property type="entry name" value="Arabinanase/levansucrase/invertase"/>
    <property type="match status" value="1"/>
</dbReference>
<dbReference type="Gene3D" id="2.115.10.20">
    <property type="entry name" value="Glycosyl hydrolase domain, family 43"/>
    <property type="match status" value="1"/>
</dbReference>
<accession>A0A060CGG3</accession>
<dbReference type="AlphaFoldDB" id="A0A060CGG3"/>
<comment type="similarity">
    <text evidence="1">Belongs to the glycosyl hydrolase 43 family.</text>
</comment>
<dbReference type="InterPro" id="IPR023296">
    <property type="entry name" value="Glyco_hydro_beta-prop_sf"/>
</dbReference>
<dbReference type="GO" id="GO:0005975">
    <property type="term" value="P:carbohydrate metabolic process"/>
    <property type="evidence" value="ECO:0007669"/>
    <property type="project" value="InterPro"/>
</dbReference>
<evidence type="ECO:0000256" key="1">
    <source>
        <dbReference type="ARBA" id="ARBA00009865"/>
    </source>
</evidence>
<dbReference type="GO" id="GO:0004553">
    <property type="term" value="F:hydrolase activity, hydrolyzing O-glycosyl compounds"/>
    <property type="evidence" value="ECO:0007669"/>
    <property type="project" value="InterPro"/>
</dbReference>